<organism evidence="1 2">
    <name type="scientific">Thalassomonas haliotis</name>
    <dbReference type="NCBI Taxonomy" id="485448"/>
    <lineage>
        <taxon>Bacteria</taxon>
        <taxon>Pseudomonadati</taxon>
        <taxon>Pseudomonadota</taxon>
        <taxon>Gammaproteobacteria</taxon>
        <taxon>Alteromonadales</taxon>
        <taxon>Colwelliaceae</taxon>
        <taxon>Thalassomonas</taxon>
    </lineage>
</organism>
<dbReference type="InterPro" id="IPR015943">
    <property type="entry name" value="WD40/YVTN_repeat-like_dom_sf"/>
</dbReference>
<reference evidence="1 2" key="1">
    <citation type="journal article" date="2022" name="Mar. Drugs">
        <title>Bioassay-Guided Fractionation Leads to the Detection of Cholic Acid Generated by the Rare Thalassomonas sp.</title>
        <authorList>
            <person name="Pheiffer F."/>
            <person name="Schneider Y.K."/>
            <person name="Hansen E.H."/>
            <person name="Andersen J.H."/>
            <person name="Isaksson J."/>
            <person name="Busche T."/>
            <person name="R C."/>
            <person name="Kalinowski J."/>
            <person name="Zyl L.V."/>
            <person name="Trindade M."/>
        </authorList>
    </citation>
    <scope>NUCLEOTIDE SEQUENCE [LARGE SCALE GENOMIC DNA]</scope>
    <source>
        <strain evidence="1 2">A5K-61T</strain>
    </source>
</reference>
<gene>
    <name evidence="1" type="ORF">H3N35_23470</name>
</gene>
<dbReference type="Proteomes" id="UP001215231">
    <property type="component" value="Chromosome"/>
</dbReference>
<dbReference type="SUPFAM" id="SSF110296">
    <property type="entry name" value="Oligoxyloglucan reducing end-specific cellobiohydrolase"/>
    <property type="match status" value="1"/>
</dbReference>
<protein>
    <submittedName>
        <fullName evidence="1">Exo-alpha-sialidase</fullName>
    </submittedName>
</protein>
<dbReference type="EMBL" id="CP059693">
    <property type="protein sequence ID" value="WDE11162.1"/>
    <property type="molecule type" value="Genomic_DNA"/>
</dbReference>
<name>A0ABY7VBZ1_9GAMM</name>
<keyword evidence="2" id="KW-1185">Reference proteome</keyword>
<dbReference type="Gene3D" id="2.130.10.10">
    <property type="entry name" value="YVTN repeat-like/Quinoprotein amine dehydrogenase"/>
    <property type="match status" value="2"/>
</dbReference>
<dbReference type="CDD" id="cd15482">
    <property type="entry name" value="Sialidase_non-viral"/>
    <property type="match status" value="1"/>
</dbReference>
<dbReference type="RefSeq" id="WP_274051297.1">
    <property type="nucleotide sequence ID" value="NZ_CP059693.1"/>
</dbReference>
<evidence type="ECO:0000313" key="1">
    <source>
        <dbReference type="EMBL" id="WDE11162.1"/>
    </source>
</evidence>
<sequence>MSEIVGKSVLHRGENVKYGLLPASGEAFSADSFPLLAEEFPSLHLPVGDEHEYIVSGINKIATQRDVVISEPNKAEIWRPLIQGLNSGAPLSGGTSYIVSVCGDGHGVFVVLFGGGEAARSDDAGVTWTALPQYLNCDASAGRPYSIQTDGNGVWVAGFSNGYASRSDDNGISWTQISPVYLNSGGTNHIYAMGTDGQGNWVAGFHSGHAARSADNGITWSALPQNIGTGTTHSIKIINCAVGSPTGVFIACSQRGWASRSTDSGATWSALPQALNNGTANDDIVASHRGLATDGKGVWVAQADDGYVSRSEDDGLTWTPLPRHLNSGSSGAQAEGVETDGKGVWVATWYDGTAARSVDNGITWSALPQYLNSGGSGSAYAAAPSGDVWVAGFYETYAAIASGEISTTIREWFIE</sequence>
<proteinExistence type="predicted"/>
<accession>A0ABY7VBZ1</accession>
<evidence type="ECO:0000313" key="2">
    <source>
        <dbReference type="Proteomes" id="UP001215231"/>
    </source>
</evidence>